<sequence>MCLFRSIWGIPCPGCGMTRALLAVLKGNLLAAFYYHPLCVVVILYPVIYIIFKVRKSKQIFDVWKNKALKTIIRLFLFVWIIRMIFFFPHIPPLDFEKNSLIGRLLQHLFY</sequence>
<evidence type="ECO:0000313" key="2">
    <source>
        <dbReference type="EMBL" id="ADL41515.1"/>
    </source>
</evidence>
<accession>D9THF0</accession>
<protein>
    <recommendedName>
        <fullName evidence="4">DUF2752 domain-containing protein</fullName>
    </recommendedName>
</protein>
<dbReference type="AlphaFoldDB" id="D9THF0"/>
<feature type="transmembrane region" description="Helical" evidence="1">
    <location>
        <begin position="72"/>
        <end position="91"/>
    </location>
</feature>
<feature type="transmembrane region" description="Helical" evidence="1">
    <location>
        <begin position="33"/>
        <end position="52"/>
    </location>
</feature>
<organism evidence="2 3">
    <name type="scientific">Caldicellulosiruptor obsidiansis (strain ATCC BAA-2073 / JCM 16842 / OB47)</name>
    <dbReference type="NCBI Taxonomy" id="608506"/>
    <lineage>
        <taxon>Bacteria</taxon>
        <taxon>Bacillati</taxon>
        <taxon>Bacillota</taxon>
        <taxon>Bacillota incertae sedis</taxon>
        <taxon>Caldicellulosiruptorales</taxon>
        <taxon>Caldicellulosiruptoraceae</taxon>
        <taxon>Caldicellulosiruptor</taxon>
    </lineage>
</organism>
<reference evidence="2 3" key="1">
    <citation type="journal article" date="2010" name="J. Bacteriol.">
        <title>Complete genome sequence of the cellulolytic thermophile Caldicellulosiruptor obsidiansis OB47T.</title>
        <authorList>
            <person name="Elkins J.G."/>
            <person name="Lochner A."/>
            <person name="Hamilton-Brehm S.D."/>
            <person name="Davenport K.W."/>
            <person name="Podar M."/>
            <person name="Brown S.D."/>
            <person name="Land M.L."/>
            <person name="Hauser L.J."/>
            <person name="Klingeman D.M."/>
            <person name="Raman B."/>
            <person name="Goodwin L.A."/>
            <person name="Tapia R."/>
            <person name="Meincke L.J."/>
            <person name="Detter J.C."/>
            <person name="Bruce D.C."/>
            <person name="Han C.S."/>
            <person name="Palumbo A.V."/>
            <person name="Cottingham R.W."/>
            <person name="Keller M."/>
            <person name="Graham D.E."/>
        </authorList>
    </citation>
    <scope>NUCLEOTIDE SEQUENCE [LARGE SCALE GENOMIC DNA]</scope>
    <source>
        <strain evidence="3">ATCC BAA-2073 / strain OB47</strain>
    </source>
</reference>
<dbReference type="Proteomes" id="UP000000347">
    <property type="component" value="Chromosome"/>
</dbReference>
<dbReference type="EMBL" id="CP002164">
    <property type="protein sequence ID" value="ADL41515.1"/>
    <property type="molecule type" value="Genomic_DNA"/>
</dbReference>
<keyword evidence="1" id="KW-0812">Transmembrane</keyword>
<dbReference type="KEGG" id="cob:COB47_0151"/>
<dbReference type="eggNOG" id="ENOG503372Z">
    <property type="taxonomic scope" value="Bacteria"/>
</dbReference>
<dbReference type="HOGENOM" id="CLU_098258_3_0_9"/>
<proteinExistence type="predicted"/>
<dbReference type="Pfam" id="PF10825">
    <property type="entry name" value="DUF2752"/>
    <property type="match status" value="1"/>
</dbReference>
<keyword evidence="1" id="KW-1133">Transmembrane helix</keyword>
<evidence type="ECO:0000256" key="1">
    <source>
        <dbReference type="SAM" id="Phobius"/>
    </source>
</evidence>
<name>D9THF0_CALOO</name>
<keyword evidence="1" id="KW-0472">Membrane</keyword>
<keyword evidence="3" id="KW-1185">Reference proteome</keyword>
<evidence type="ECO:0000313" key="3">
    <source>
        <dbReference type="Proteomes" id="UP000000347"/>
    </source>
</evidence>
<evidence type="ECO:0008006" key="4">
    <source>
        <dbReference type="Google" id="ProtNLM"/>
    </source>
</evidence>
<dbReference type="InterPro" id="IPR021215">
    <property type="entry name" value="DUF2752"/>
</dbReference>
<dbReference type="STRING" id="608506.COB47_0151"/>
<dbReference type="OrthoDB" id="9815897at2"/>
<gene>
    <name evidence="2" type="ordered locus">COB47_0151</name>
</gene>